<dbReference type="EMBL" id="PYSV01000003">
    <property type="protein sequence ID" value="PTA69072.1"/>
    <property type="molecule type" value="Genomic_DNA"/>
</dbReference>
<proteinExistence type="predicted"/>
<organism evidence="1 2">
    <name type="scientific">Deinococcus arcticus</name>
    <dbReference type="NCBI Taxonomy" id="2136176"/>
    <lineage>
        <taxon>Bacteria</taxon>
        <taxon>Thermotogati</taxon>
        <taxon>Deinococcota</taxon>
        <taxon>Deinococci</taxon>
        <taxon>Deinococcales</taxon>
        <taxon>Deinococcaceae</taxon>
        <taxon>Deinococcus</taxon>
    </lineage>
</organism>
<dbReference type="Proteomes" id="UP000240317">
    <property type="component" value="Unassembled WGS sequence"/>
</dbReference>
<keyword evidence="2" id="KW-1185">Reference proteome</keyword>
<name>A0A2T3WB65_9DEIO</name>
<dbReference type="PROSITE" id="PS51257">
    <property type="entry name" value="PROKAR_LIPOPROTEIN"/>
    <property type="match status" value="1"/>
</dbReference>
<reference evidence="1 2" key="1">
    <citation type="submission" date="2018-03" db="EMBL/GenBank/DDBJ databases">
        <title>Draft genome of Deinococcus sp. OD32.</title>
        <authorList>
            <person name="Wang X.-P."/>
            <person name="Du Z.-J."/>
        </authorList>
    </citation>
    <scope>NUCLEOTIDE SEQUENCE [LARGE SCALE GENOMIC DNA]</scope>
    <source>
        <strain evidence="1 2">OD32</strain>
    </source>
</reference>
<gene>
    <name evidence="1" type="ORF">C8263_04590</name>
</gene>
<protein>
    <submittedName>
        <fullName evidence="1">Uncharacterized protein</fullName>
    </submittedName>
</protein>
<evidence type="ECO:0000313" key="1">
    <source>
        <dbReference type="EMBL" id="PTA69072.1"/>
    </source>
</evidence>
<dbReference type="AlphaFoldDB" id="A0A2T3WB65"/>
<evidence type="ECO:0000313" key="2">
    <source>
        <dbReference type="Proteomes" id="UP000240317"/>
    </source>
</evidence>
<dbReference type="RefSeq" id="WP_107136930.1">
    <property type="nucleotide sequence ID" value="NZ_PYSV01000003.1"/>
</dbReference>
<accession>A0A2T3WB65</accession>
<sequence>MPPRLLLCALLLTSCQLTNPHSDILPYIVEMTTAVGAPASVGTSVNAAVGADVLMDSGANFTSLSYDLELGVCVFEGAVAYSDAVARACLAQQALPTTVALSPGAARSTFWSDKNNRGESKSFSFSTNLVFARPGTYTVLGFGKSWYGSREQALGPAITVVDRTPRVITVN</sequence>
<comment type="caution">
    <text evidence="1">The sequence shown here is derived from an EMBL/GenBank/DDBJ whole genome shotgun (WGS) entry which is preliminary data.</text>
</comment>